<proteinExistence type="predicted"/>
<dbReference type="EMBL" id="AF307334">
    <property type="protein sequence ID" value="AAG30261.1"/>
    <property type="molecule type" value="Genomic_DNA"/>
</dbReference>
<protein>
    <submittedName>
        <fullName evidence="2">Uncharacterized protein</fullName>
    </submittedName>
</protein>
<evidence type="ECO:0000313" key="2">
    <source>
        <dbReference type="EMBL" id="AAG30261.1"/>
    </source>
</evidence>
<accession>Q9F5Q0</accession>
<organism evidence="2">
    <name type="scientific">Ectothiorhodospira shaposhnikovii</name>
    <name type="common">Ectothiorhodospira vacuolata</name>
    <dbReference type="NCBI Taxonomy" id="1054"/>
    <lineage>
        <taxon>Bacteria</taxon>
        <taxon>Pseudomonadati</taxon>
        <taxon>Pseudomonadota</taxon>
        <taxon>Gammaproteobacteria</taxon>
        <taxon>Chromatiales</taxon>
        <taxon>Ectothiorhodospiraceae</taxon>
        <taxon>Ectothiorhodospira</taxon>
    </lineage>
</organism>
<evidence type="ECO:0000256" key="1">
    <source>
        <dbReference type="SAM" id="MobiDB-lite"/>
    </source>
</evidence>
<name>Q9F5Q0_ECTSH</name>
<dbReference type="AlphaFoldDB" id="Q9F5Q0"/>
<reference evidence="2" key="1">
    <citation type="journal article" date="2004" name="Biomacromolecules">
        <title>Poly(hydroxyalkanoic acid) Biosynthesis in Ectothiorhodospirashaposhnikovii: Characterization and Reactivity of a Type III PHA Synthase.</title>
        <authorList>
            <person name="Zhang S."/>
            <person name="Kolvek S."/>
            <person name="Goodwin S."/>
            <person name="Lenz R.W."/>
        </authorList>
    </citation>
    <scope>NUCLEOTIDE SEQUENCE</scope>
    <source>
        <strain evidence="2">ATCC31751</strain>
    </source>
</reference>
<feature type="region of interest" description="Disordered" evidence="1">
    <location>
        <begin position="53"/>
        <end position="75"/>
    </location>
</feature>
<sequence>MADGNGPAAHVHLGQVPAQLLVDCNGLGGKGLVGLHHVQIGGTPAGLLQALDGGGDGTGAHDRRVHAGGGEGNDAGQGVEAQLAGHGFTHDHHGRGTVIDTGGIAGGHRAIPAESRPQLAQAFRRGAVTGKFIHVEDLDLALFLRNLHRHDLILEISRLLGGLGPLLGLGGKGVLLIPANPELAGDVLGGGAHVIIIEGTPQAILDHGIHHLPVAHLGSLTGARQDMGRGTHVFLASGDHHVGIAAQDRLPGQMNRLETTAADLIDGHGRGRIRDTGLHGGLTGGILAHAGLQHLPEDDLVHLLGGQAGASQQRLHDHGPQGRGRNL</sequence>